<dbReference type="Proteomes" id="UP000504629">
    <property type="component" value="Unplaced"/>
</dbReference>
<sequence length="637" mass="73055">MATAIRTYLKAKKNILSCNANTKASGINSTFRRSFSDDKNRSNPQFSNSTIMVEHGYNVQELPVLVRTLTDLSEIYDKPIVDTEPSRISNDSQNYNLIKSEFSQCLDLRDVFTLLSKCTKITPSIALGAIERIYTLEKNPTQNVHVNLAKGAILDKLLKVVTKTKDTQTIINILNTTSTFMEPYKPKFSEEIMLRVLDNMLSVEQICEFLKFLILKRGDQQYSEIIDKLWIGFVQREADINETNISKLFSVLPGFKASKRTVLNLSEQKLSEYWNKITVSVMQQILDVFIQEKYLSVQSFAVIGRWLHTNIHALNDDEMLDIISKLTQLKYTDDQIEIAVEKYIKLKGNKINMHVLIVGILNYCMQFHIRNDEILNACSKHFFNQGSTIPAGFLRSVLYPFGYFNFKPLHEQFWSFAEDVVLQNLNKMTSDDICSIILSFIYVSQYPLKLTKRIFSSEYLINVKSSDTLKKLHLIDTALSIECPNYLGPLMPKDQYLQPISQDFRVKNLINKILVDIEWVAGGKQNVSTSILVPHFCSDQTYLIDIMLHPPGLNCSKSDWLSKYDKDKTRAILIHLPDDFCTDNKNLIGPQLMRRKHLQIIGLNVTSLSYSLLSQFYTSHNSNGLRDYIKNSLGDAD</sequence>
<organism evidence="2 3">
    <name type="scientific">Bombyx mandarina</name>
    <name type="common">Wild silk moth</name>
    <name type="synonym">Wild silkworm</name>
    <dbReference type="NCBI Taxonomy" id="7092"/>
    <lineage>
        <taxon>Eukaryota</taxon>
        <taxon>Metazoa</taxon>
        <taxon>Ecdysozoa</taxon>
        <taxon>Arthropoda</taxon>
        <taxon>Hexapoda</taxon>
        <taxon>Insecta</taxon>
        <taxon>Pterygota</taxon>
        <taxon>Neoptera</taxon>
        <taxon>Endopterygota</taxon>
        <taxon>Lepidoptera</taxon>
        <taxon>Glossata</taxon>
        <taxon>Ditrysia</taxon>
        <taxon>Bombycoidea</taxon>
        <taxon>Bombycidae</taxon>
        <taxon>Bombycinae</taxon>
        <taxon>Bombyx</taxon>
    </lineage>
</organism>
<evidence type="ECO:0000313" key="3">
    <source>
        <dbReference type="RefSeq" id="XP_028034576.1"/>
    </source>
</evidence>
<dbReference type="Pfam" id="PF06743">
    <property type="entry name" value="FAST_1"/>
    <property type="match status" value="1"/>
</dbReference>
<gene>
    <name evidence="3 4" type="primary">LOC114246304</name>
</gene>
<dbReference type="GeneID" id="114246304"/>
<dbReference type="KEGG" id="bman:114246304"/>
<dbReference type="RefSeq" id="XP_028034576.1">
    <property type="nucleotide sequence ID" value="XM_028178775.1"/>
</dbReference>
<protein>
    <submittedName>
        <fullName evidence="3">FAST kinase domain-containing protein 3, mitochondrial-like isoform X1</fullName>
    </submittedName>
    <submittedName>
        <fullName evidence="4">FAST kinase domain-containing protein 3, mitochondrial-like isoform X2</fullName>
    </submittedName>
</protein>
<accession>A0A6J2JXJ1</accession>
<evidence type="ECO:0000259" key="1">
    <source>
        <dbReference type="Pfam" id="PF06743"/>
    </source>
</evidence>
<dbReference type="AlphaFoldDB" id="A0A6J2JXJ1"/>
<dbReference type="GO" id="GO:0044528">
    <property type="term" value="P:regulation of mitochondrial mRNA stability"/>
    <property type="evidence" value="ECO:0007669"/>
    <property type="project" value="InterPro"/>
</dbReference>
<proteinExistence type="predicted"/>
<keyword evidence="2" id="KW-1185">Reference proteome</keyword>
<feature type="domain" description="FAST kinase leucine-rich" evidence="1">
    <location>
        <begin position="396"/>
        <end position="459"/>
    </location>
</feature>
<evidence type="ECO:0000313" key="4">
    <source>
        <dbReference type="RefSeq" id="XP_028034577.1"/>
    </source>
</evidence>
<name>A0A6J2JXJ1_BOMMA</name>
<dbReference type="OrthoDB" id="385235at2759"/>
<reference evidence="3 4" key="1">
    <citation type="submission" date="2025-04" db="UniProtKB">
        <authorList>
            <consortium name="RefSeq"/>
        </authorList>
    </citation>
    <scope>IDENTIFICATION</scope>
    <source>
        <tissue evidence="3 4">Silk gland</tissue>
    </source>
</reference>
<dbReference type="InterPro" id="IPR010622">
    <property type="entry name" value="FAST_Leu-rich"/>
</dbReference>
<evidence type="ECO:0000313" key="2">
    <source>
        <dbReference type="Proteomes" id="UP000504629"/>
    </source>
</evidence>
<dbReference type="RefSeq" id="XP_028034577.1">
    <property type="nucleotide sequence ID" value="XM_028178776.1"/>
</dbReference>